<protein>
    <submittedName>
        <fullName evidence="1">Uncharacterized protein</fullName>
    </submittedName>
</protein>
<organism evidence="1 2">
    <name type="scientific">Bowmanella denitrificans</name>
    <dbReference type="NCBI Taxonomy" id="366582"/>
    <lineage>
        <taxon>Bacteria</taxon>
        <taxon>Pseudomonadati</taxon>
        <taxon>Pseudomonadota</taxon>
        <taxon>Gammaproteobacteria</taxon>
        <taxon>Alteromonadales</taxon>
        <taxon>Alteromonadaceae</taxon>
        <taxon>Bowmanella</taxon>
    </lineage>
</organism>
<gene>
    <name evidence="1" type="ORF">GCM10009092_11670</name>
</gene>
<keyword evidence="2" id="KW-1185">Reference proteome</keyword>
<name>A0ABN0WWX3_9ALTE</name>
<dbReference type="Pfam" id="PF11993">
    <property type="entry name" value="VC2046"/>
    <property type="match status" value="1"/>
</dbReference>
<comment type="caution">
    <text evidence="1">The sequence shown here is derived from an EMBL/GenBank/DDBJ whole genome shotgun (WGS) entry which is preliminary data.</text>
</comment>
<dbReference type="EMBL" id="BAAAEI010000006">
    <property type="protein sequence ID" value="GAA0348955.1"/>
    <property type="molecule type" value="Genomic_DNA"/>
</dbReference>
<dbReference type="RefSeq" id="WP_343842840.1">
    <property type="nucleotide sequence ID" value="NZ_BAAAEI010000006.1"/>
</dbReference>
<dbReference type="Proteomes" id="UP001501757">
    <property type="component" value="Unassembled WGS sequence"/>
</dbReference>
<dbReference type="InterPro" id="IPR021879">
    <property type="entry name" value="VC2046_fam"/>
</dbReference>
<evidence type="ECO:0000313" key="1">
    <source>
        <dbReference type="EMBL" id="GAA0348955.1"/>
    </source>
</evidence>
<evidence type="ECO:0000313" key="2">
    <source>
        <dbReference type="Proteomes" id="UP001501757"/>
    </source>
</evidence>
<proteinExistence type="predicted"/>
<sequence>MRNIVNDLEFNGKLSQAARPGQGQTFSLLLSMLQQNLLERLQIVSEPSAVALPEATETLTGAPAFPLKADTEHWRQAEIQAAYFQQQLTDSARLWQCLHPGPLSLHNDPGYIDPVVIENCDWHTRQRLSGAQQTDLEPDETALLDILDSLHQAA</sequence>
<reference evidence="1 2" key="1">
    <citation type="journal article" date="2019" name="Int. J. Syst. Evol. Microbiol.">
        <title>The Global Catalogue of Microorganisms (GCM) 10K type strain sequencing project: providing services to taxonomists for standard genome sequencing and annotation.</title>
        <authorList>
            <consortium name="The Broad Institute Genomics Platform"/>
            <consortium name="The Broad Institute Genome Sequencing Center for Infectious Disease"/>
            <person name="Wu L."/>
            <person name="Ma J."/>
        </authorList>
    </citation>
    <scope>NUCLEOTIDE SEQUENCE [LARGE SCALE GENOMIC DNA]</scope>
    <source>
        <strain evidence="1 2">JCM 13378</strain>
    </source>
</reference>
<accession>A0ABN0WWX3</accession>